<organism evidence="6 7">
    <name type="scientific">Plantibacter flavus</name>
    <dbReference type="NCBI Taxonomy" id="150123"/>
    <lineage>
        <taxon>Bacteria</taxon>
        <taxon>Bacillati</taxon>
        <taxon>Actinomycetota</taxon>
        <taxon>Actinomycetes</taxon>
        <taxon>Micrococcales</taxon>
        <taxon>Microbacteriaceae</taxon>
        <taxon>Plantibacter</taxon>
    </lineage>
</organism>
<comment type="subcellular location">
    <subcellularLocation>
        <location evidence="1">Membrane</location>
        <topology evidence="1">Single-pass membrane protein</topology>
    </subcellularLocation>
</comment>
<dbReference type="AlphaFoldDB" id="A0A3N2BZT3"/>
<evidence type="ECO:0000313" key="6">
    <source>
        <dbReference type="EMBL" id="ROR80751.1"/>
    </source>
</evidence>
<protein>
    <recommendedName>
        <fullName evidence="8">Neutral zinc metallopeptidase</fullName>
    </recommendedName>
</protein>
<evidence type="ECO:0000313" key="7">
    <source>
        <dbReference type="Proteomes" id="UP000266915"/>
    </source>
</evidence>
<evidence type="ECO:0000256" key="2">
    <source>
        <dbReference type="ARBA" id="ARBA00022692"/>
    </source>
</evidence>
<evidence type="ECO:0000256" key="3">
    <source>
        <dbReference type="ARBA" id="ARBA00022989"/>
    </source>
</evidence>
<dbReference type="InterPro" id="IPR007343">
    <property type="entry name" value="Uncharacterised_pept_Zn_put"/>
</dbReference>
<comment type="caution">
    <text evidence="6">The sequence shown here is derived from an EMBL/GenBank/DDBJ whole genome shotgun (WGS) entry which is preliminary data.</text>
</comment>
<proteinExistence type="predicted"/>
<evidence type="ECO:0000256" key="5">
    <source>
        <dbReference type="SAM" id="Phobius"/>
    </source>
</evidence>
<evidence type="ECO:0000256" key="1">
    <source>
        <dbReference type="ARBA" id="ARBA00004167"/>
    </source>
</evidence>
<name>A0A3N2BZT3_9MICO</name>
<evidence type="ECO:0000256" key="4">
    <source>
        <dbReference type="ARBA" id="ARBA00023136"/>
    </source>
</evidence>
<dbReference type="GO" id="GO:0016020">
    <property type="term" value="C:membrane"/>
    <property type="evidence" value="ECO:0007669"/>
    <property type="project" value="UniProtKB-SubCell"/>
</dbReference>
<keyword evidence="7" id="KW-1185">Reference proteome</keyword>
<gene>
    <name evidence="6" type="ORF">EDD42_0794</name>
</gene>
<dbReference type="Proteomes" id="UP000266915">
    <property type="component" value="Unassembled WGS sequence"/>
</dbReference>
<accession>A0A3N2BZT3</accession>
<dbReference type="PANTHER" id="PTHR30168">
    <property type="entry name" value="PUTATIVE MEMBRANE PROTEIN YPFJ"/>
    <property type="match status" value="1"/>
</dbReference>
<keyword evidence="2 5" id="KW-0812">Transmembrane</keyword>
<dbReference type="Pfam" id="PF04228">
    <property type="entry name" value="Zn_peptidase"/>
    <property type="match status" value="1"/>
</dbReference>
<dbReference type="SUPFAM" id="SSF55486">
    <property type="entry name" value="Metalloproteases ('zincins'), catalytic domain"/>
    <property type="match status" value="1"/>
</dbReference>
<dbReference type="EMBL" id="RKHL01000001">
    <property type="protein sequence ID" value="ROR80751.1"/>
    <property type="molecule type" value="Genomic_DNA"/>
</dbReference>
<dbReference type="PANTHER" id="PTHR30168:SF0">
    <property type="entry name" value="INNER MEMBRANE PROTEIN"/>
    <property type="match status" value="1"/>
</dbReference>
<dbReference type="RefSeq" id="WP_085511796.1">
    <property type="nucleotide sequence ID" value="NZ_FXAP01000003.1"/>
</dbReference>
<keyword evidence="4 5" id="KW-0472">Membrane</keyword>
<reference evidence="6 7" key="1">
    <citation type="submission" date="2018-11" db="EMBL/GenBank/DDBJ databases">
        <title>Sequencing the genomes of 1000 actinobacteria strains.</title>
        <authorList>
            <person name="Klenk H.-P."/>
        </authorList>
    </citation>
    <scope>NUCLEOTIDE SEQUENCE [LARGE SCALE GENOMIC DNA]</scope>
    <source>
        <strain evidence="6 7">DSM 14012</strain>
    </source>
</reference>
<keyword evidence="3 5" id="KW-1133">Transmembrane helix</keyword>
<evidence type="ECO:0008006" key="8">
    <source>
        <dbReference type="Google" id="ProtNLM"/>
    </source>
</evidence>
<feature type="transmembrane region" description="Helical" evidence="5">
    <location>
        <begin position="21"/>
        <end position="42"/>
    </location>
</feature>
<sequence>MTFNDNADISGNKVKRRGRTTGIAVGGGAVGVIVIALISQFLGVDVSGILGGGGVGGGQQEESQLSDECQTGADANANVDCRMGGAYSSLDAYWAEELPALGVDYTSPADFIIFDQQTNTGCGAATSATGPFYCPPDQTIYIDTSFYAELRDRFGASGGPLAEMYVVAHEWGHHIQALTGIMDRADRSGTGPASDSVRIEVQADCFAGAWVAAASDTEDAKGVAFLKPVTQQEIDDALSAAAAVGDDRIQEAATGQVNPEAWTHGSAEQRQRWFMTGYQSGPSACDTFSVSADQL</sequence>